<dbReference type="STRING" id="446470.Snas_0448"/>
<dbReference type="InterPro" id="IPR011990">
    <property type="entry name" value="TPR-like_helical_dom_sf"/>
</dbReference>
<dbReference type="SUPFAM" id="SSF48452">
    <property type="entry name" value="TPR-like"/>
    <property type="match status" value="1"/>
</dbReference>
<name>D3Q4K3_STANL</name>
<dbReference type="Gene3D" id="1.25.40.10">
    <property type="entry name" value="Tetratricopeptide repeat domain"/>
    <property type="match status" value="1"/>
</dbReference>
<sequence length="72" mass="7590">MERDDARAVATRAADYTKLRRGAAAERMLRAALTSEPGNGVLLIELARALHAQKRHDEALSAAESGTTSGAA</sequence>
<dbReference type="AlphaFoldDB" id="D3Q4K3"/>
<proteinExistence type="predicted"/>
<evidence type="ECO:0000313" key="1">
    <source>
        <dbReference type="EMBL" id="ADD40163.1"/>
    </source>
</evidence>
<dbReference type="RefSeq" id="WP_013015734.1">
    <property type="nucleotide sequence ID" value="NC_013947.1"/>
</dbReference>
<accession>D3Q4K3</accession>
<dbReference type="HOGENOM" id="CLU_2720404_0_0_11"/>
<dbReference type="EMBL" id="CP001778">
    <property type="protein sequence ID" value="ADD40163.1"/>
    <property type="molecule type" value="Genomic_DNA"/>
</dbReference>
<evidence type="ECO:0000313" key="2">
    <source>
        <dbReference type="Proteomes" id="UP000000844"/>
    </source>
</evidence>
<dbReference type="KEGG" id="sna:Snas_0448"/>
<gene>
    <name evidence="1" type="ordered locus">Snas_0448</name>
</gene>
<organism evidence="1 2">
    <name type="scientific">Stackebrandtia nassauensis (strain DSM 44728 / CIP 108903 / NRRL B-16338 / NBRC 102104 / LLR-40K-21)</name>
    <dbReference type="NCBI Taxonomy" id="446470"/>
    <lineage>
        <taxon>Bacteria</taxon>
        <taxon>Bacillati</taxon>
        <taxon>Actinomycetota</taxon>
        <taxon>Actinomycetes</taxon>
        <taxon>Glycomycetales</taxon>
        <taxon>Glycomycetaceae</taxon>
        <taxon>Stackebrandtia</taxon>
    </lineage>
</organism>
<keyword evidence="2" id="KW-1185">Reference proteome</keyword>
<dbReference type="Proteomes" id="UP000000844">
    <property type="component" value="Chromosome"/>
</dbReference>
<protein>
    <submittedName>
        <fullName evidence="1">Uncharacterized protein</fullName>
    </submittedName>
</protein>
<dbReference type="Pfam" id="PF14559">
    <property type="entry name" value="TPR_19"/>
    <property type="match status" value="1"/>
</dbReference>
<reference evidence="1 2" key="1">
    <citation type="journal article" date="2009" name="Stand. Genomic Sci.">
        <title>Complete genome sequence of Stackebrandtia nassauensis type strain (LLR-40K-21).</title>
        <authorList>
            <person name="Munk C."/>
            <person name="Lapidus A."/>
            <person name="Copeland A."/>
            <person name="Jando M."/>
            <person name="Mayilraj S."/>
            <person name="Glavina Del Rio T."/>
            <person name="Nolan M."/>
            <person name="Chen F."/>
            <person name="Lucas S."/>
            <person name="Tice H."/>
            <person name="Cheng J.F."/>
            <person name="Han C."/>
            <person name="Detter J.C."/>
            <person name="Bruce D."/>
            <person name="Goodwin L."/>
            <person name="Chain P."/>
            <person name="Pitluck S."/>
            <person name="Goker M."/>
            <person name="Ovchinikova G."/>
            <person name="Pati A."/>
            <person name="Ivanova N."/>
            <person name="Mavromatis K."/>
            <person name="Chen A."/>
            <person name="Palaniappan K."/>
            <person name="Land M."/>
            <person name="Hauser L."/>
            <person name="Chang Y.J."/>
            <person name="Jeffries C.D."/>
            <person name="Bristow J."/>
            <person name="Eisen J.A."/>
            <person name="Markowitz V."/>
            <person name="Hugenholtz P."/>
            <person name="Kyrpides N.C."/>
            <person name="Klenk H.P."/>
        </authorList>
    </citation>
    <scope>NUCLEOTIDE SEQUENCE [LARGE SCALE GENOMIC DNA]</scope>
    <source>
        <strain evidence="2">DSM 44728 / CIP 108903 / NRRL B-16338 / NBRC 102104 / LLR-40K-21</strain>
    </source>
</reference>